<comment type="caution">
    <text evidence="1">The sequence shown here is derived from an EMBL/GenBank/DDBJ whole genome shotgun (WGS) entry which is preliminary data.</text>
</comment>
<dbReference type="Proteomes" id="UP000257109">
    <property type="component" value="Unassembled WGS sequence"/>
</dbReference>
<dbReference type="AlphaFoldDB" id="A0A371I757"/>
<reference evidence="1" key="1">
    <citation type="submission" date="2018-05" db="EMBL/GenBank/DDBJ databases">
        <title>Draft genome of Mucuna pruriens seed.</title>
        <authorList>
            <person name="Nnadi N.E."/>
            <person name="Vos R."/>
            <person name="Hasami M.H."/>
            <person name="Devisetty U.K."/>
            <person name="Aguiy J.C."/>
        </authorList>
    </citation>
    <scope>NUCLEOTIDE SEQUENCE [LARGE SCALE GENOMIC DNA]</scope>
    <source>
        <strain evidence="1">JCA_2017</strain>
    </source>
</reference>
<evidence type="ECO:0008006" key="3">
    <source>
        <dbReference type="Google" id="ProtNLM"/>
    </source>
</evidence>
<dbReference type="STRING" id="157652.A0A371I757"/>
<gene>
    <name evidence="1" type="ORF">CR513_04549</name>
</gene>
<accession>A0A371I757</accession>
<organism evidence="1 2">
    <name type="scientific">Mucuna pruriens</name>
    <name type="common">Velvet bean</name>
    <name type="synonym">Dolichos pruriens</name>
    <dbReference type="NCBI Taxonomy" id="157652"/>
    <lineage>
        <taxon>Eukaryota</taxon>
        <taxon>Viridiplantae</taxon>
        <taxon>Streptophyta</taxon>
        <taxon>Embryophyta</taxon>
        <taxon>Tracheophyta</taxon>
        <taxon>Spermatophyta</taxon>
        <taxon>Magnoliopsida</taxon>
        <taxon>eudicotyledons</taxon>
        <taxon>Gunneridae</taxon>
        <taxon>Pentapetalae</taxon>
        <taxon>rosids</taxon>
        <taxon>fabids</taxon>
        <taxon>Fabales</taxon>
        <taxon>Fabaceae</taxon>
        <taxon>Papilionoideae</taxon>
        <taxon>50 kb inversion clade</taxon>
        <taxon>NPAAA clade</taxon>
        <taxon>indigoferoid/millettioid clade</taxon>
        <taxon>Phaseoleae</taxon>
        <taxon>Mucuna</taxon>
    </lineage>
</organism>
<name>A0A371I757_MUCPR</name>
<feature type="non-terminal residue" evidence="1">
    <location>
        <position position="1"/>
    </location>
</feature>
<dbReference type="OrthoDB" id="1411153at2759"/>
<keyword evidence="2" id="KW-1185">Reference proteome</keyword>
<protein>
    <recommendedName>
        <fullName evidence="3">Transposase-associated domain-containing protein</fullName>
    </recommendedName>
</protein>
<proteinExistence type="predicted"/>
<dbReference type="EMBL" id="QJKJ01000757">
    <property type="protein sequence ID" value="RDY10876.1"/>
    <property type="molecule type" value="Genomic_DNA"/>
</dbReference>
<evidence type="ECO:0000313" key="1">
    <source>
        <dbReference type="EMBL" id="RDY10876.1"/>
    </source>
</evidence>
<evidence type="ECO:0000313" key="2">
    <source>
        <dbReference type="Proteomes" id="UP000257109"/>
    </source>
</evidence>
<sequence length="65" mass="8359">MDILEYRRWMYHKLDVNKKFQFQAEKLRCPCNKYKCKLFKFVAEVDYDIYEQEFMLIYYWWTNHG</sequence>